<dbReference type="Proteomes" id="UP000085678">
    <property type="component" value="Unplaced"/>
</dbReference>
<feature type="domain" description="DUF3752" evidence="2">
    <location>
        <begin position="58"/>
        <end position="121"/>
    </location>
</feature>
<dbReference type="Pfam" id="PF12572">
    <property type="entry name" value="DUF3752"/>
    <property type="match status" value="1"/>
</dbReference>
<dbReference type="InParanoid" id="A0A1S3ITE5"/>
<reference evidence="4" key="1">
    <citation type="submission" date="2025-08" db="UniProtKB">
        <authorList>
            <consortium name="RefSeq"/>
        </authorList>
    </citation>
    <scope>IDENTIFICATION</scope>
    <source>
        <tissue evidence="4">Gonads</tissue>
    </source>
</reference>
<protein>
    <submittedName>
        <fullName evidence="4">GPALPP motifs-containing protein 1-like</fullName>
    </submittedName>
</protein>
<dbReference type="GeneID" id="106167286"/>
<feature type="compositionally biased region" description="Basic and acidic residues" evidence="1">
    <location>
        <begin position="70"/>
        <end position="103"/>
    </location>
</feature>
<dbReference type="InterPro" id="IPR046331">
    <property type="entry name" value="GPAM1-like"/>
</dbReference>
<dbReference type="InterPro" id="IPR022226">
    <property type="entry name" value="DUF3752"/>
</dbReference>
<name>A0A1S3ITE5_LINAN</name>
<dbReference type="KEGG" id="lak:106167286"/>
<dbReference type="RefSeq" id="XP_013401472.1">
    <property type="nucleotide sequence ID" value="XM_013546018.1"/>
</dbReference>
<feature type="region of interest" description="Disordered" evidence="1">
    <location>
        <begin position="1"/>
        <end position="103"/>
    </location>
</feature>
<organism evidence="3 4">
    <name type="scientific">Lingula anatina</name>
    <name type="common">Brachiopod</name>
    <name type="synonym">Lingula unguis</name>
    <dbReference type="NCBI Taxonomy" id="7574"/>
    <lineage>
        <taxon>Eukaryota</taxon>
        <taxon>Metazoa</taxon>
        <taxon>Spiralia</taxon>
        <taxon>Lophotrochozoa</taxon>
        <taxon>Brachiopoda</taxon>
        <taxon>Linguliformea</taxon>
        <taxon>Lingulata</taxon>
        <taxon>Lingulida</taxon>
        <taxon>Linguloidea</taxon>
        <taxon>Lingulidae</taxon>
        <taxon>Lingula</taxon>
    </lineage>
</organism>
<dbReference type="AlphaFoldDB" id="A0A1S3ITE5"/>
<proteinExistence type="predicted"/>
<dbReference type="PANTHER" id="PTHR46370">
    <property type="entry name" value="GPALPP MOTIFS-CONTAINING PROTEIN 1"/>
    <property type="match status" value="1"/>
</dbReference>
<gene>
    <name evidence="4" type="primary">LOC106167286</name>
</gene>
<feature type="compositionally biased region" description="Basic and acidic residues" evidence="1">
    <location>
        <begin position="7"/>
        <end position="29"/>
    </location>
</feature>
<accession>A0A1S3ITE5</accession>
<evidence type="ECO:0000256" key="1">
    <source>
        <dbReference type="SAM" id="MobiDB-lite"/>
    </source>
</evidence>
<sequence>MPPSGPTHEESVAAEVERRAENMKKKLLGEDEIETPVVTERESWMTELPPDMGVNLGLGPRKFRSQPLPEKGDRSAWTDTPADRERKAKEMQEGRGSKRQHEEVFISERDRKITAQLQEYNVSVSVYGRG</sequence>
<dbReference type="OrthoDB" id="73491at2759"/>
<dbReference type="STRING" id="7574.A0A1S3ITE5"/>
<dbReference type="PANTHER" id="PTHR46370:SF1">
    <property type="entry name" value="GPALPP MOTIFS-CONTAINING PROTEIN 1"/>
    <property type="match status" value="1"/>
</dbReference>
<evidence type="ECO:0000313" key="4">
    <source>
        <dbReference type="RefSeq" id="XP_013401472.1"/>
    </source>
</evidence>
<evidence type="ECO:0000259" key="2">
    <source>
        <dbReference type="Pfam" id="PF12572"/>
    </source>
</evidence>
<keyword evidence="3" id="KW-1185">Reference proteome</keyword>
<evidence type="ECO:0000313" key="3">
    <source>
        <dbReference type="Proteomes" id="UP000085678"/>
    </source>
</evidence>